<keyword evidence="1" id="KW-0812">Transmembrane</keyword>
<evidence type="ECO:0000256" key="1">
    <source>
        <dbReference type="SAM" id="Phobius"/>
    </source>
</evidence>
<dbReference type="InterPro" id="IPR011701">
    <property type="entry name" value="MFS"/>
</dbReference>
<dbReference type="EMBL" id="JALJAT010000005">
    <property type="protein sequence ID" value="KAK4469387.1"/>
    <property type="molecule type" value="Genomic_DNA"/>
</dbReference>
<dbReference type="InterPro" id="IPR027197">
    <property type="entry name" value="SLC43A3"/>
</dbReference>
<dbReference type="SUPFAM" id="SSF103473">
    <property type="entry name" value="MFS general substrate transporter"/>
    <property type="match status" value="1"/>
</dbReference>
<feature type="transmembrane region" description="Helical" evidence="1">
    <location>
        <begin position="153"/>
        <end position="175"/>
    </location>
</feature>
<feature type="transmembrane region" description="Helical" evidence="1">
    <location>
        <begin position="379"/>
        <end position="402"/>
    </location>
</feature>
<dbReference type="Proteomes" id="UP001292079">
    <property type="component" value="Unassembled WGS sequence"/>
</dbReference>
<reference evidence="2" key="1">
    <citation type="submission" date="2022-04" db="EMBL/GenBank/DDBJ databases">
        <authorList>
            <person name="Xu L."/>
            <person name="Lv Z."/>
        </authorList>
    </citation>
    <scope>NUCLEOTIDE SEQUENCE</scope>
    <source>
        <strain evidence="2">LV_2022a</strain>
    </source>
</reference>
<protein>
    <recommendedName>
        <fullName evidence="4">Solute carrier family 43 member 3</fullName>
    </recommendedName>
</protein>
<dbReference type="PANTHER" id="PTHR20765:SF1">
    <property type="entry name" value="EQUILIBRATIVE NUCLEOBASE TRANSPORTER 1"/>
    <property type="match status" value="1"/>
</dbReference>
<feature type="transmembrane region" description="Helical" evidence="1">
    <location>
        <begin position="280"/>
        <end position="303"/>
    </location>
</feature>
<gene>
    <name evidence="2" type="ORF">MN116_006943</name>
</gene>
<feature type="transmembrane region" description="Helical" evidence="1">
    <location>
        <begin position="98"/>
        <end position="117"/>
    </location>
</feature>
<sequence length="492" mass="55101">MGLCQRLDSLCQSKTRKWVGIIVGVLELFWFGGYYYGFNSLIPAWKSLGVSAYNCSDTTNTCLYNDSMFGNGFVVWVVVQMCLISFAGIFMDKVGLRAMKLVAISMYCIGTLLFAFLHGGLESLYYIAGILVAIGSTSNLISNHHISSMFPKYRGFIISLLSGAFDSSTLITFILSETYIQLSLQKSFIILALASFCIGLFMALFILTTKSDDMKKFATYLKDTVTSDDDDEVEQKRLSHRCAENDENMASSDKETKNNDISKRITMIVDLRYQSFKDCILSLPFLLITLWFTLGLFRFSTFLGQLQRLINELFPNDIITIDHLLQISSAFSMCGLLAAPITGFILDASQAYCRRKIVQNIDNSGSDHQDENRIYYMHIFGLAPALLVMAFCAILVSCLIFIPNRVAFYIAFIFFVMLRSLLFSTSVSFCFVAFPVSYFGTVCGALNSIGGIFSLLQYAFQYTSSAKVANIIISIFSIGLFIPPIILFKMKC</sequence>
<dbReference type="Pfam" id="PF07690">
    <property type="entry name" value="MFS_1"/>
    <property type="match status" value="1"/>
</dbReference>
<feature type="transmembrane region" description="Helical" evidence="1">
    <location>
        <begin position="73"/>
        <end position="91"/>
    </location>
</feature>
<dbReference type="AlphaFoldDB" id="A0AAE1Z9J4"/>
<name>A0AAE1Z9J4_SCHME</name>
<accession>A0AAE1Z9J4</accession>
<organism evidence="2 3">
    <name type="scientific">Schistosoma mekongi</name>
    <name type="common">Parasitic worm</name>
    <dbReference type="NCBI Taxonomy" id="38744"/>
    <lineage>
        <taxon>Eukaryota</taxon>
        <taxon>Metazoa</taxon>
        <taxon>Spiralia</taxon>
        <taxon>Lophotrochozoa</taxon>
        <taxon>Platyhelminthes</taxon>
        <taxon>Trematoda</taxon>
        <taxon>Digenea</taxon>
        <taxon>Strigeidida</taxon>
        <taxon>Schistosomatoidea</taxon>
        <taxon>Schistosomatidae</taxon>
        <taxon>Schistosoma</taxon>
    </lineage>
</organism>
<feature type="transmembrane region" description="Helical" evidence="1">
    <location>
        <begin position="18"/>
        <end position="38"/>
    </location>
</feature>
<evidence type="ECO:0000313" key="3">
    <source>
        <dbReference type="Proteomes" id="UP001292079"/>
    </source>
</evidence>
<feature type="transmembrane region" description="Helical" evidence="1">
    <location>
        <begin position="323"/>
        <end position="346"/>
    </location>
</feature>
<feature type="transmembrane region" description="Helical" evidence="1">
    <location>
        <begin position="468"/>
        <end position="488"/>
    </location>
</feature>
<comment type="caution">
    <text evidence="2">The sequence shown here is derived from an EMBL/GenBank/DDBJ whole genome shotgun (WGS) entry which is preliminary data.</text>
</comment>
<keyword evidence="3" id="KW-1185">Reference proteome</keyword>
<dbReference type="InterPro" id="IPR036259">
    <property type="entry name" value="MFS_trans_sf"/>
</dbReference>
<evidence type="ECO:0000313" key="2">
    <source>
        <dbReference type="EMBL" id="KAK4469387.1"/>
    </source>
</evidence>
<reference evidence="2" key="2">
    <citation type="journal article" date="2023" name="Infect Dis Poverty">
        <title>Chromosome-scale genome of the human blood fluke Schistosoma mekongi and its implications for public health.</title>
        <authorList>
            <person name="Zhou M."/>
            <person name="Xu L."/>
            <person name="Xu D."/>
            <person name="Chen W."/>
            <person name="Khan J."/>
            <person name="Hu Y."/>
            <person name="Huang H."/>
            <person name="Wei H."/>
            <person name="Zhang Y."/>
            <person name="Chusongsang P."/>
            <person name="Tanasarnprasert K."/>
            <person name="Hu X."/>
            <person name="Limpanont Y."/>
            <person name="Lv Z."/>
        </authorList>
    </citation>
    <scope>NUCLEOTIDE SEQUENCE</scope>
    <source>
        <strain evidence="2">LV_2022a</strain>
    </source>
</reference>
<dbReference type="GO" id="GO:0022857">
    <property type="term" value="F:transmembrane transporter activity"/>
    <property type="evidence" value="ECO:0007669"/>
    <property type="project" value="InterPro"/>
</dbReference>
<keyword evidence="1" id="KW-0472">Membrane</keyword>
<feature type="transmembrane region" description="Helical" evidence="1">
    <location>
        <begin position="438"/>
        <end position="456"/>
    </location>
</feature>
<feature type="transmembrane region" description="Helical" evidence="1">
    <location>
        <begin position="408"/>
        <end position="431"/>
    </location>
</feature>
<feature type="transmembrane region" description="Helical" evidence="1">
    <location>
        <begin position="123"/>
        <end position="141"/>
    </location>
</feature>
<proteinExistence type="predicted"/>
<keyword evidence="1" id="KW-1133">Transmembrane helix</keyword>
<evidence type="ECO:0008006" key="4">
    <source>
        <dbReference type="Google" id="ProtNLM"/>
    </source>
</evidence>
<dbReference type="Gene3D" id="1.20.1250.20">
    <property type="entry name" value="MFS general substrate transporter like domains"/>
    <property type="match status" value="1"/>
</dbReference>
<dbReference type="PANTHER" id="PTHR20765">
    <property type="entry name" value="SOLUTE CARRIER FAMILY 43 MEMBER 3-RELATED"/>
    <property type="match status" value="1"/>
</dbReference>
<feature type="transmembrane region" description="Helical" evidence="1">
    <location>
        <begin position="187"/>
        <end position="207"/>
    </location>
</feature>